<keyword evidence="3" id="KW-1185">Reference proteome</keyword>
<accession>W6JVT4</accession>
<comment type="caution">
    <text evidence="2">The sequence shown here is derived from an EMBL/GenBank/DDBJ whole genome shotgun (WGS) entry which is preliminary data.</text>
</comment>
<dbReference type="AlphaFoldDB" id="W6JVT4"/>
<dbReference type="OrthoDB" id="5244396at2"/>
<keyword evidence="1" id="KW-0812">Transmembrane</keyword>
<feature type="transmembrane region" description="Helical" evidence="1">
    <location>
        <begin position="67"/>
        <end position="90"/>
    </location>
</feature>
<sequence length="280" mass="29852">MIGAIRSEIRKVFTTRLWWGMGLGMAVLAALISMGFAALLGNAAMTGGDNNGQGNPFANMTVGTAQLIYNAGIIQQMTILFPLALGVLLITSEYRHKTISATFLSTPNRWVVLLSKMVAVAVTGALYAVVHAIASVAGGASIIKFVKNQPTMLGETEVWKSLGIGLIAFAIWMLFGFGVGMLIRNQIAAVLLAVGATFVVQIALNIIFSVKEWYSAMKWIPGNLTANMVITSDPTAGQTVDPATQSQYFAHWWQAGLVLAAYAAVLAVVGAWLTTRRDVA</sequence>
<dbReference type="RefSeq" id="WP_048698627.1">
    <property type="nucleotide sequence ID" value="NZ_HG764815.1"/>
</dbReference>
<keyword evidence="1" id="KW-0472">Membrane</keyword>
<feature type="transmembrane region" description="Helical" evidence="1">
    <location>
        <begin position="110"/>
        <end position="143"/>
    </location>
</feature>
<feature type="transmembrane region" description="Helical" evidence="1">
    <location>
        <begin position="252"/>
        <end position="273"/>
    </location>
</feature>
<reference evidence="2 3" key="1">
    <citation type="journal article" date="2013" name="ISME J.">
        <title>A metabolic model for members of the genus Tetrasphaera involved in enhanced biological phosphorus removal.</title>
        <authorList>
            <person name="Kristiansen R."/>
            <person name="Nguyen H.T.T."/>
            <person name="Saunders A.M."/>
            <person name="Nielsen J.L."/>
            <person name="Wimmer R."/>
            <person name="Le V.Q."/>
            <person name="McIlroy S.J."/>
            <person name="Petrovski S."/>
            <person name="Seviour R.J."/>
            <person name="Calteau A."/>
            <person name="Nielsen K.L."/>
            <person name="Nielsen P.H."/>
        </authorList>
    </citation>
    <scope>NUCLEOTIDE SEQUENCE [LARGE SCALE GENOMIC DNA]</scope>
    <source>
        <strain evidence="2 3">Ben110</strain>
    </source>
</reference>
<protein>
    <submittedName>
        <fullName evidence="2">Putative ABC transport system membrane protein</fullName>
    </submittedName>
</protein>
<keyword evidence="1" id="KW-1133">Transmembrane helix</keyword>
<evidence type="ECO:0000313" key="2">
    <source>
        <dbReference type="EMBL" id="CCH73157.1"/>
    </source>
</evidence>
<proteinExistence type="predicted"/>
<dbReference type="Proteomes" id="UP000035763">
    <property type="component" value="Unassembled WGS sequence"/>
</dbReference>
<evidence type="ECO:0000313" key="3">
    <source>
        <dbReference type="Proteomes" id="UP000035763"/>
    </source>
</evidence>
<feature type="transmembrane region" description="Helical" evidence="1">
    <location>
        <begin position="21"/>
        <end position="47"/>
    </location>
</feature>
<dbReference type="EMBL" id="CAJA01000154">
    <property type="protein sequence ID" value="CCH73157.1"/>
    <property type="molecule type" value="Genomic_DNA"/>
</dbReference>
<feature type="transmembrane region" description="Helical" evidence="1">
    <location>
        <begin position="190"/>
        <end position="210"/>
    </location>
</feature>
<dbReference type="PANTHER" id="PTHR37305:SF1">
    <property type="entry name" value="MEMBRANE PROTEIN"/>
    <property type="match status" value="1"/>
</dbReference>
<dbReference type="PANTHER" id="PTHR37305">
    <property type="entry name" value="INTEGRAL MEMBRANE PROTEIN-RELATED"/>
    <property type="match status" value="1"/>
</dbReference>
<dbReference type="GO" id="GO:0140359">
    <property type="term" value="F:ABC-type transporter activity"/>
    <property type="evidence" value="ECO:0007669"/>
    <property type="project" value="InterPro"/>
</dbReference>
<evidence type="ECO:0000256" key="1">
    <source>
        <dbReference type="SAM" id="Phobius"/>
    </source>
</evidence>
<dbReference type="STRING" id="1193182.BN11_2370014"/>
<organism evidence="2 3">
    <name type="scientific">Nostocoides australiense Ben110</name>
    <dbReference type="NCBI Taxonomy" id="1193182"/>
    <lineage>
        <taxon>Bacteria</taxon>
        <taxon>Bacillati</taxon>
        <taxon>Actinomycetota</taxon>
        <taxon>Actinomycetes</taxon>
        <taxon>Micrococcales</taxon>
        <taxon>Intrasporangiaceae</taxon>
        <taxon>Nostocoides</taxon>
    </lineage>
</organism>
<dbReference type="GO" id="GO:0005886">
    <property type="term" value="C:plasma membrane"/>
    <property type="evidence" value="ECO:0007669"/>
    <property type="project" value="UniProtKB-SubCell"/>
</dbReference>
<gene>
    <name evidence="2" type="ORF">BN11_2370014</name>
</gene>
<feature type="transmembrane region" description="Helical" evidence="1">
    <location>
        <begin position="163"/>
        <end position="183"/>
    </location>
</feature>
<name>W6JVT4_9MICO</name>